<evidence type="ECO:0000313" key="4">
    <source>
        <dbReference type="EMBL" id="GLS83006.1"/>
    </source>
</evidence>
<sequence length="354" mass="38782">MEQLKDPLDGRFDASEWILENAVGFMPVPIIITEPAVGVGGGAALLFFHETEAQRQWRKDNPNQVNPELPAVTGVVAAATENGSKLGGLFHSNSWKDDSLRYLGALFGADLNLKFYPIENGPAFGFNIKGEYLLQELEYRLGQSNVFLGAGYSLMQSEVDFGLVTNLPDLGLPALNSKDGALNIKITYDSLDNRFSASSGIKAGISAKFHHENLGGDYQYQDYHAYVNAYQPINSKWTIALRGDGKYITDGSPFYARPFVDLRGISAMRYQGDRVVLAEAELRHHLDSRWTVLGFVGSGQADNFNNSVADSSWQTAFGGGFRYLVARQLGLTSGIDIARGPNETAFYIQTGGAW</sequence>
<organism evidence="4 5">
    <name type="scientific">Paraferrimonas haliotis</name>
    <dbReference type="NCBI Taxonomy" id="2013866"/>
    <lineage>
        <taxon>Bacteria</taxon>
        <taxon>Pseudomonadati</taxon>
        <taxon>Pseudomonadota</taxon>
        <taxon>Gammaproteobacteria</taxon>
        <taxon>Alteromonadales</taxon>
        <taxon>Ferrimonadaceae</taxon>
        <taxon>Paraferrimonas</taxon>
    </lineage>
</organism>
<dbReference type="Proteomes" id="UP001157439">
    <property type="component" value="Unassembled WGS sequence"/>
</dbReference>
<dbReference type="AlphaFoldDB" id="A0AA37TWN7"/>
<evidence type="ECO:0000259" key="3">
    <source>
        <dbReference type="Pfam" id="PF01103"/>
    </source>
</evidence>
<dbReference type="InterPro" id="IPR000184">
    <property type="entry name" value="Bac_surfAg_D15"/>
</dbReference>
<comment type="caution">
    <text evidence="4">The sequence shown here is derived from an EMBL/GenBank/DDBJ whole genome shotgun (WGS) entry which is preliminary data.</text>
</comment>
<dbReference type="EMBL" id="BSPO01000002">
    <property type="protein sequence ID" value="GLS83006.1"/>
    <property type="molecule type" value="Genomic_DNA"/>
</dbReference>
<dbReference type="Gene3D" id="2.40.160.50">
    <property type="entry name" value="membrane protein fhac: a member of the omp85/tpsb transporter family"/>
    <property type="match status" value="1"/>
</dbReference>
<feature type="domain" description="Bacterial surface antigen (D15)" evidence="3">
    <location>
        <begin position="172"/>
        <end position="249"/>
    </location>
</feature>
<evidence type="ECO:0000256" key="1">
    <source>
        <dbReference type="ARBA" id="ARBA00004370"/>
    </source>
</evidence>
<proteinExistence type="predicted"/>
<dbReference type="GO" id="GO:0019867">
    <property type="term" value="C:outer membrane"/>
    <property type="evidence" value="ECO:0007669"/>
    <property type="project" value="InterPro"/>
</dbReference>
<dbReference type="Pfam" id="PF01103">
    <property type="entry name" value="Omp85"/>
    <property type="match status" value="1"/>
</dbReference>
<keyword evidence="5" id="KW-1185">Reference proteome</keyword>
<protein>
    <submittedName>
        <fullName evidence="4">Glyceraldehyde-3-phosphate dehydrogenase</fullName>
    </submittedName>
</protein>
<gene>
    <name evidence="4" type="ORF">GCM10007894_09830</name>
</gene>
<reference evidence="4 5" key="1">
    <citation type="journal article" date="2014" name="Int. J. Syst. Evol. Microbiol.">
        <title>Complete genome sequence of Corynebacterium casei LMG S-19264T (=DSM 44701T), isolated from a smear-ripened cheese.</title>
        <authorList>
            <consortium name="US DOE Joint Genome Institute (JGI-PGF)"/>
            <person name="Walter F."/>
            <person name="Albersmeier A."/>
            <person name="Kalinowski J."/>
            <person name="Ruckert C."/>
        </authorList>
    </citation>
    <scope>NUCLEOTIDE SEQUENCE [LARGE SCALE GENOMIC DNA]</scope>
    <source>
        <strain evidence="4 5">NBRC 112785</strain>
    </source>
</reference>
<comment type="subcellular location">
    <subcellularLocation>
        <location evidence="1">Membrane</location>
    </subcellularLocation>
</comment>
<keyword evidence="2" id="KW-0472">Membrane</keyword>
<name>A0AA37TWN7_9GAMM</name>
<evidence type="ECO:0000313" key="5">
    <source>
        <dbReference type="Proteomes" id="UP001157439"/>
    </source>
</evidence>
<accession>A0AA37TWN7</accession>
<evidence type="ECO:0000256" key="2">
    <source>
        <dbReference type="ARBA" id="ARBA00023136"/>
    </source>
</evidence>